<evidence type="ECO:0000256" key="6">
    <source>
        <dbReference type="PIRSR" id="PIRSR006019-2"/>
    </source>
</evidence>
<dbReference type="PIRSF" id="PIRSF006019">
    <property type="entry name" value="dCMP_deaminase"/>
    <property type="match status" value="1"/>
</dbReference>
<feature type="active site" description="Proton donor" evidence="5">
    <location>
        <position position="96"/>
    </location>
</feature>
<evidence type="ECO:0000256" key="1">
    <source>
        <dbReference type="ARBA" id="ARBA00006576"/>
    </source>
</evidence>
<dbReference type="EMBL" id="OQ259603">
    <property type="protein sequence ID" value="WCF59067.1"/>
    <property type="molecule type" value="Genomic_DNA"/>
</dbReference>
<dbReference type="InterPro" id="IPR016193">
    <property type="entry name" value="Cytidine_deaminase-like"/>
</dbReference>
<proteinExistence type="inferred from homology"/>
<protein>
    <submittedName>
        <fullName evidence="8">dCMP deaminase</fullName>
    </submittedName>
</protein>
<dbReference type="GO" id="GO:0006220">
    <property type="term" value="P:pyrimidine nucleotide metabolic process"/>
    <property type="evidence" value="ECO:0007669"/>
    <property type="project" value="InterPro"/>
</dbReference>
<evidence type="ECO:0000256" key="5">
    <source>
        <dbReference type="PIRSR" id="PIRSR006019-1"/>
    </source>
</evidence>
<dbReference type="SUPFAM" id="SSF53927">
    <property type="entry name" value="Cytidine deaminase-like"/>
    <property type="match status" value="1"/>
</dbReference>
<dbReference type="InterPro" id="IPR002125">
    <property type="entry name" value="CMP_dCMP_dom"/>
</dbReference>
<evidence type="ECO:0000259" key="7">
    <source>
        <dbReference type="PROSITE" id="PS51747"/>
    </source>
</evidence>
<dbReference type="GO" id="GO:0004132">
    <property type="term" value="F:dCMP deaminase activity"/>
    <property type="evidence" value="ECO:0007669"/>
    <property type="project" value="InterPro"/>
</dbReference>
<dbReference type="InterPro" id="IPR016473">
    <property type="entry name" value="dCMP_deaminase"/>
</dbReference>
<dbReference type="Proteomes" id="UP001221250">
    <property type="component" value="Segment"/>
</dbReference>
<keyword evidence="2 6" id="KW-0479">Metal-binding</keyword>
<accession>A0AAE9XCA4</accession>
<dbReference type="PROSITE" id="PS00903">
    <property type="entry name" value="CYT_DCMP_DEAMINASES_1"/>
    <property type="match status" value="1"/>
</dbReference>
<evidence type="ECO:0000256" key="2">
    <source>
        <dbReference type="ARBA" id="ARBA00022723"/>
    </source>
</evidence>
<feature type="binding site" evidence="6">
    <location>
        <position position="122"/>
    </location>
    <ligand>
        <name>Zn(2+)</name>
        <dbReference type="ChEBI" id="CHEBI:29105"/>
        <note>catalytic</note>
    </ligand>
</feature>
<comment type="similarity">
    <text evidence="1">Belongs to the cytidine and deoxycytidylate deaminase family.</text>
</comment>
<keyword evidence="9" id="KW-1185">Reference proteome</keyword>
<keyword evidence="4 6" id="KW-0862">Zinc</keyword>
<feature type="binding site" evidence="6">
    <location>
        <position position="125"/>
    </location>
    <ligand>
        <name>Zn(2+)</name>
        <dbReference type="ChEBI" id="CHEBI:29105"/>
        <note>catalytic</note>
    </ligand>
</feature>
<feature type="domain" description="CMP/dCMP-type deaminase" evidence="7">
    <location>
        <begin position="29"/>
        <end position="155"/>
    </location>
</feature>
<comment type="cofactor">
    <cofactor evidence="6">
        <name>Zn(2+)</name>
        <dbReference type="ChEBI" id="CHEBI:29105"/>
    </cofactor>
</comment>
<dbReference type="PANTHER" id="PTHR11086:SF18">
    <property type="entry name" value="DEOXYCYTIDYLATE DEAMINASE"/>
    <property type="match status" value="1"/>
</dbReference>
<sequence length="171" mass="18831">MGLGRRLQPRQVLAAVMAIIYAPREALSKWDARFIELAEHVAGWSKGPRKRIGAAIVRPNRSIASLGYNGPPRGFDDAVFLNMTRDEQHAVVIHAEDNAIRQAAPGEDLSACTLYVSPLFPCAICADRIVRAGIRRVVAYCGHISPDWRASADEAERIFNQAGVECLFTMD</sequence>
<dbReference type="PROSITE" id="PS51747">
    <property type="entry name" value="CYT_DCMP_DEAMINASES_2"/>
    <property type="match status" value="1"/>
</dbReference>
<evidence type="ECO:0000313" key="9">
    <source>
        <dbReference type="Proteomes" id="UP001221250"/>
    </source>
</evidence>
<evidence type="ECO:0000313" key="8">
    <source>
        <dbReference type="EMBL" id="WCF59067.1"/>
    </source>
</evidence>
<name>A0AAE9XCA4_9CAUD</name>
<dbReference type="GO" id="GO:0008270">
    <property type="term" value="F:zinc ion binding"/>
    <property type="evidence" value="ECO:0007669"/>
    <property type="project" value="InterPro"/>
</dbReference>
<dbReference type="Pfam" id="PF00383">
    <property type="entry name" value="dCMP_cyt_deam_1"/>
    <property type="match status" value="1"/>
</dbReference>
<dbReference type="InterPro" id="IPR016192">
    <property type="entry name" value="APOBEC/CMP_deaminase_Zn-bd"/>
</dbReference>
<dbReference type="Gene3D" id="3.40.140.10">
    <property type="entry name" value="Cytidine Deaminase, domain 2"/>
    <property type="match status" value="1"/>
</dbReference>
<reference evidence="8 9" key="1">
    <citation type="submission" date="2023-01" db="EMBL/GenBank/DDBJ databases">
        <title>Complete Genome Sequencing of the Novel Pseudomonas phage UF_RH1.</title>
        <authorList>
            <person name="Hashemi Shahraki A."/>
            <person name="Vahed M."/>
            <person name="Mirsaeidi M."/>
        </authorList>
    </citation>
    <scope>NUCLEOTIDE SEQUENCE [LARGE SCALE GENOMIC DNA]</scope>
    <source>
        <strain evidence="8 9">UF_RH1</strain>
    </source>
</reference>
<keyword evidence="3" id="KW-0378">Hydrolase</keyword>
<dbReference type="InterPro" id="IPR015517">
    <property type="entry name" value="dCMP_deaminase-rel"/>
</dbReference>
<organism evidence="8 9">
    <name type="scientific">Pseudomonas phage UF_RH1</name>
    <dbReference type="NCBI Taxonomy" id="3020045"/>
    <lineage>
        <taxon>Viruses</taxon>
        <taxon>Duplodnaviria</taxon>
        <taxon>Heunggongvirae</taxon>
        <taxon>Uroviricota</taxon>
        <taxon>Caudoviricetes</taxon>
        <taxon>Jondennisvirinae</taxon>
        <taxon>Septimatrevirus</taxon>
        <taxon>Septimatrevirus UFRH1</taxon>
    </lineage>
</organism>
<gene>
    <name evidence="8" type="ORF">UFRH1_41</name>
</gene>
<evidence type="ECO:0000256" key="4">
    <source>
        <dbReference type="ARBA" id="ARBA00022833"/>
    </source>
</evidence>
<dbReference type="PANTHER" id="PTHR11086">
    <property type="entry name" value="DEOXYCYTIDYLATE DEAMINASE-RELATED"/>
    <property type="match status" value="1"/>
</dbReference>
<evidence type="ECO:0000256" key="3">
    <source>
        <dbReference type="ARBA" id="ARBA00022801"/>
    </source>
</evidence>
<feature type="binding site" evidence="6">
    <location>
        <position position="94"/>
    </location>
    <ligand>
        <name>Zn(2+)</name>
        <dbReference type="ChEBI" id="CHEBI:29105"/>
        <note>catalytic</note>
    </ligand>
</feature>